<feature type="region of interest" description="Disordered" evidence="1">
    <location>
        <begin position="1"/>
        <end position="38"/>
    </location>
</feature>
<evidence type="ECO:0000256" key="2">
    <source>
        <dbReference type="SAM" id="Phobius"/>
    </source>
</evidence>
<organism evidence="3 4">
    <name type="scientific">Actinomadura namibiensis</name>
    <dbReference type="NCBI Taxonomy" id="182080"/>
    <lineage>
        <taxon>Bacteria</taxon>
        <taxon>Bacillati</taxon>
        <taxon>Actinomycetota</taxon>
        <taxon>Actinomycetes</taxon>
        <taxon>Streptosporangiales</taxon>
        <taxon>Thermomonosporaceae</taxon>
        <taxon>Actinomadura</taxon>
    </lineage>
</organism>
<name>A0A7W3LNM5_ACTNM</name>
<keyword evidence="2" id="KW-0472">Membrane</keyword>
<comment type="caution">
    <text evidence="3">The sequence shown here is derived from an EMBL/GenBank/DDBJ whole genome shotgun (WGS) entry which is preliminary data.</text>
</comment>
<proteinExistence type="predicted"/>
<protein>
    <submittedName>
        <fullName evidence="3">Uncharacterized protein</fullName>
    </submittedName>
</protein>
<evidence type="ECO:0000313" key="3">
    <source>
        <dbReference type="EMBL" id="MBA8951427.1"/>
    </source>
</evidence>
<feature type="transmembrane region" description="Helical" evidence="2">
    <location>
        <begin position="101"/>
        <end position="120"/>
    </location>
</feature>
<evidence type="ECO:0000313" key="4">
    <source>
        <dbReference type="Proteomes" id="UP000572680"/>
    </source>
</evidence>
<dbReference type="AlphaFoldDB" id="A0A7W3LNM5"/>
<gene>
    <name evidence="3" type="ORF">HNR61_003058</name>
</gene>
<dbReference type="RefSeq" id="WP_182843750.1">
    <property type="nucleotide sequence ID" value="NZ_BAAALP010000004.1"/>
</dbReference>
<feature type="transmembrane region" description="Helical" evidence="2">
    <location>
        <begin position="152"/>
        <end position="175"/>
    </location>
</feature>
<feature type="transmembrane region" description="Helical" evidence="2">
    <location>
        <begin position="72"/>
        <end position="89"/>
    </location>
</feature>
<reference evidence="3 4" key="1">
    <citation type="submission" date="2020-08" db="EMBL/GenBank/DDBJ databases">
        <title>Genomic Encyclopedia of Type Strains, Phase IV (KMG-IV): sequencing the most valuable type-strain genomes for metagenomic binning, comparative biology and taxonomic classification.</title>
        <authorList>
            <person name="Goeker M."/>
        </authorList>
    </citation>
    <scope>NUCLEOTIDE SEQUENCE [LARGE SCALE GENOMIC DNA]</scope>
    <source>
        <strain evidence="3 4">DSM 44197</strain>
    </source>
</reference>
<feature type="compositionally biased region" description="Polar residues" evidence="1">
    <location>
        <begin position="1"/>
        <end position="15"/>
    </location>
</feature>
<sequence>MNHNATNHISDTLTDGSARMPDRAALSPPARGPGRDFPATDMPTGLMLGLVALGLPRTVLADLDIVAPQSGLLYYVLALTPFAAWLAVALVRRTRRPGRDFLMLGFLYGLSLLVVHQVLWTTGTTSGHPPQSVADFADSLPAGWQEFILRSFSSGIAVTIGVGTGLVAAAIAWCAHAWRSRRGHHDG</sequence>
<evidence type="ECO:0000256" key="1">
    <source>
        <dbReference type="SAM" id="MobiDB-lite"/>
    </source>
</evidence>
<keyword evidence="4" id="KW-1185">Reference proteome</keyword>
<dbReference type="EMBL" id="JACJIA010000003">
    <property type="protein sequence ID" value="MBA8951427.1"/>
    <property type="molecule type" value="Genomic_DNA"/>
</dbReference>
<accession>A0A7W3LNM5</accession>
<dbReference type="Proteomes" id="UP000572680">
    <property type="component" value="Unassembled WGS sequence"/>
</dbReference>
<keyword evidence="2" id="KW-1133">Transmembrane helix</keyword>
<keyword evidence="2" id="KW-0812">Transmembrane</keyword>